<name>A0ABV2XMI9_9ACTN</name>
<dbReference type="RefSeq" id="WP_359784681.1">
    <property type="nucleotide sequence ID" value="NZ_JBEYBN010000002.1"/>
</dbReference>
<evidence type="ECO:0000256" key="1">
    <source>
        <dbReference type="SAM" id="MobiDB-lite"/>
    </source>
</evidence>
<keyword evidence="3" id="KW-1185">Reference proteome</keyword>
<feature type="compositionally biased region" description="Low complexity" evidence="1">
    <location>
        <begin position="149"/>
        <end position="162"/>
    </location>
</feature>
<gene>
    <name evidence="2" type="ORF">ABZ568_01910</name>
</gene>
<feature type="region of interest" description="Disordered" evidence="1">
    <location>
        <begin position="142"/>
        <end position="182"/>
    </location>
</feature>
<accession>A0ABV2XMI9</accession>
<comment type="caution">
    <text evidence="2">The sequence shown here is derived from an EMBL/GenBank/DDBJ whole genome shotgun (WGS) entry which is preliminary data.</text>
</comment>
<proteinExistence type="predicted"/>
<evidence type="ECO:0000313" key="3">
    <source>
        <dbReference type="Proteomes" id="UP001550603"/>
    </source>
</evidence>
<reference evidence="2 3" key="1">
    <citation type="submission" date="2024-06" db="EMBL/GenBank/DDBJ databases">
        <title>The Natural Products Discovery Center: Release of the First 8490 Sequenced Strains for Exploring Actinobacteria Biosynthetic Diversity.</title>
        <authorList>
            <person name="Kalkreuter E."/>
            <person name="Kautsar S.A."/>
            <person name="Yang D."/>
            <person name="Bader C.D."/>
            <person name="Teijaro C.N."/>
            <person name="Fluegel L."/>
            <person name="Davis C.M."/>
            <person name="Simpson J.R."/>
            <person name="Lauterbach L."/>
            <person name="Steele A.D."/>
            <person name="Gui C."/>
            <person name="Meng S."/>
            <person name="Li G."/>
            <person name="Viehrig K."/>
            <person name="Ye F."/>
            <person name="Su P."/>
            <person name="Kiefer A.F."/>
            <person name="Nichols A."/>
            <person name="Cepeda A.J."/>
            <person name="Yan W."/>
            <person name="Fan B."/>
            <person name="Jiang Y."/>
            <person name="Adhikari A."/>
            <person name="Zheng C.-J."/>
            <person name="Schuster L."/>
            <person name="Cowan T.M."/>
            <person name="Smanski M.J."/>
            <person name="Chevrette M.G."/>
            <person name="De Carvalho L.P.S."/>
            <person name="Shen B."/>
        </authorList>
    </citation>
    <scope>NUCLEOTIDE SEQUENCE [LARGE SCALE GENOMIC DNA]</scope>
    <source>
        <strain evidence="2 3">NPDC019583</strain>
    </source>
</reference>
<organism evidence="2 3">
    <name type="scientific">Streptomyces olindensis</name>
    <dbReference type="NCBI Taxonomy" id="358823"/>
    <lineage>
        <taxon>Bacteria</taxon>
        <taxon>Bacillati</taxon>
        <taxon>Actinomycetota</taxon>
        <taxon>Actinomycetes</taxon>
        <taxon>Kitasatosporales</taxon>
        <taxon>Streptomycetaceae</taxon>
        <taxon>Streptomyces</taxon>
    </lineage>
</organism>
<dbReference type="Proteomes" id="UP001550603">
    <property type="component" value="Unassembled WGS sequence"/>
</dbReference>
<sequence>MRGVRGVWRAVVGVPSWRGWWWGVAVPAADAVEAGPEADLACHGFAVMSAGLVDLAFTPRNHGPAAVSDATVRLRWSQPLTDRQELPEGCARSGRQAVLCRTGALPAEGAGERIGLRVRVLVVPSEVVVELETVWGGGRWTGIGGTTGSGSSSWTPGTRTTSEVPCSGHHSAVWLNGKQPGG</sequence>
<dbReference type="EMBL" id="JBEYBN010000002">
    <property type="protein sequence ID" value="MEU2265211.1"/>
    <property type="molecule type" value="Genomic_DNA"/>
</dbReference>
<protein>
    <submittedName>
        <fullName evidence="2">Uncharacterized protein</fullName>
    </submittedName>
</protein>
<evidence type="ECO:0000313" key="2">
    <source>
        <dbReference type="EMBL" id="MEU2265211.1"/>
    </source>
</evidence>